<proteinExistence type="predicted"/>
<accession>A0ABU9EY81</accession>
<keyword evidence="1" id="KW-0472">Membrane</keyword>
<dbReference type="InterPro" id="IPR051599">
    <property type="entry name" value="Cell_Envelope_Assoc"/>
</dbReference>
<keyword evidence="4" id="KW-1185">Reference proteome</keyword>
<sequence length="333" mass="37827">MTLFISIILSILLLCSYIYLFFNQRHGLNIISFFLSLITGFCIIIIHLLTDTFPYDLTIITLIGGLLLLYKHRAIFEWKSARMFLLRLFGLAIAIGLLACAFYLLSWLPVPILNGILLWLCWITVSALFALVHYLSWSSAYSMIDYPKPTDLIIVLGAGLYREKVTQMLAWRLDRAVALYLAQDHPTYIVVSGGKGEGNQVSEAEAMKAYLIEQHVPASHIIMEAASHSTYENLYNTKQILADHLSLRPRNVTIVSSQFHVLRALRLAQVLKLKAIGLGSRTPYAFFDTALIRDYLALMYCYKLLLTIYFGLLFIFSILETNPFLLKLIGITN</sequence>
<evidence type="ECO:0000313" key="4">
    <source>
        <dbReference type="Proteomes" id="UP001380601"/>
    </source>
</evidence>
<name>A0ABU9EY81_9STAP</name>
<keyword evidence="1" id="KW-1133">Transmembrane helix</keyword>
<dbReference type="PANTHER" id="PTHR30336">
    <property type="entry name" value="INNER MEMBRANE PROTEIN, PROBABLE PERMEASE"/>
    <property type="match status" value="1"/>
</dbReference>
<dbReference type="RefSeq" id="WP_341611516.1">
    <property type="nucleotide sequence ID" value="NZ_JBBWSC010000003.1"/>
</dbReference>
<dbReference type="EMBL" id="JBBWSC010000003">
    <property type="protein sequence ID" value="MEL0537945.1"/>
    <property type="molecule type" value="Genomic_DNA"/>
</dbReference>
<feature type="transmembrane region" description="Helical" evidence="1">
    <location>
        <begin position="29"/>
        <end position="49"/>
    </location>
</feature>
<evidence type="ECO:0000259" key="2">
    <source>
        <dbReference type="Pfam" id="PF02698"/>
    </source>
</evidence>
<organism evidence="3 4">
    <name type="scientific">Staphylococcus debuckii</name>
    <dbReference type="NCBI Taxonomy" id="2044912"/>
    <lineage>
        <taxon>Bacteria</taxon>
        <taxon>Bacillati</taxon>
        <taxon>Bacillota</taxon>
        <taxon>Bacilli</taxon>
        <taxon>Bacillales</taxon>
        <taxon>Staphylococcaceae</taxon>
        <taxon>Staphylococcus</taxon>
    </lineage>
</organism>
<keyword evidence="1" id="KW-0812">Transmembrane</keyword>
<reference evidence="3 4" key="1">
    <citation type="submission" date="2024-04" db="EMBL/GenBank/DDBJ databases">
        <title>Staphylococcus debuckii a clinical isolate.</title>
        <authorList>
            <person name="Magnan C."/>
            <person name="Plumet L."/>
            <person name="Morsli M."/>
            <person name="Molle V."/>
            <person name="Lavigne J.-P."/>
        </authorList>
    </citation>
    <scope>NUCLEOTIDE SEQUENCE [LARGE SCALE GENOMIC DNA]</scope>
    <source>
        <strain evidence="3 4">NSD001</strain>
    </source>
</reference>
<comment type="caution">
    <text evidence="3">The sequence shown here is derived from an EMBL/GenBank/DDBJ whole genome shotgun (WGS) entry which is preliminary data.</text>
</comment>
<dbReference type="InterPro" id="IPR014729">
    <property type="entry name" value="Rossmann-like_a/b/a_fold"/>
</dbReference>
<feature type="transmembrane region" description="Helical" evidence="1">
    <location>
        <begin position="116"/>
        <end position="135"/>
    </location>
</feature>
<evidence type="ECO:0000313" key="3">
    <source>
        <dbReference type="EMBL" id="MEL0537945.1"/>
    </source>
</evidence>
<evidence type="ECO:0000256" key="1">
    <source>
        <dbReference type="SAM" id="Phobius"/>
    </source>
</evidence>
<feature type="domain" description="DUF218" evidence="2">
    <location>
        <begin position="151"/>
        <end position="275"/>
    </location>
</feature>
<dbReference type="CDD" id="cd06259">
    <property type="entry name" value="YdcF-like"/>
    <property type="match status" value="1"/>
</dbReference>
<gene>
    <name evidence="3" type="ORF">AADA34_04265</name>
</gene>
<protein>
    <submittedName>
        <fullName evidence="3">YdcF family protein</fullName>
    </submittedName>
</protein>
<dbReference type="Pfam" id="PF02698">
    <property type="entry name" value="DUF218"/>
    <property type="match status" value="1"/>
</dbReference>
<feature type="transmembrane region" description="Helical" evidence="1">
    <location>
        <begin position="6"/>
        <end position="22"/>
    </location>
</feature>
<feature type="transmembrane region" description="Helical" evidence="1">
    <location>
        <begin position="84"/>
        <end position="104"/>
    </location>
</feature>
<feature type="transmembrane region" description="Helical" evidence="1">
    <location>
        <begin position="55"/>
        <end position="72"/>
    </location>
</feature>
<feature type="transmembrane region" description="Helical" evidence="1">
    <location>
        <begin position="300"/>
        <end position="319"/>
    </location>
</feature>
<dbReference type="Gene3D" id="3.40.50.620">
    <property type="entry name" value="HUPs"/>
    <property type="match status" value="1"/>
</dbReference>
<dbReference type="Proteomes" id="UP001380601">
    <property type="component" value="Unassembled WGS sequence"/>
</dbReference>
<dbReference type="PANTHER" id="PTHR30336:SF18">
    <property type="entry name" value="MEMBRANE PROTEIN"/>
    <property type="match status" value="1"/>
</dbReference>
<dbReference type="InterPro" id="IPR003848">
    <property type="entry name" value="DUF218"/>
</dbReference>